<accession>A0A1Q4L7A6</accession>
<organism evidence="1 2">
    <name type="scientific">Bacillus cereus</name>
    <dbReference type="NCBI Taxonomy" id="1396"/>
    <lineage>
        <taxon>Bacteria</taxon>
        <taxon>Bacillati</taxon>
        <taxon>Bacillota</taxon>
        <taxon>Bacilli</taxon>
        <taxon>Bacillales</taxon>
        <taxon>Bacillaceae</taxon>
        <taxon>Bacillus</taxon>
        <taxon>Bacillus cereus group</taxon>
    </lineage>
</organism>
<dbReference type="Proteomes" id="UP000186535">
    <property type="component" value="Unassembled WGS sequence"/>
</dbReference>
<dbReference type="RefSeq" id="WP_073518402.1">
    <property type="nucleotide sequence ID" value="NZ_MPOM01000003.1"/>
</dbReference>
<sequence>MNLVSCDLTSVLKFIQDTTGIKGYTTRRRQEAKPPFFYLQTPVGKPYQDSVGFHRYRPLIHGTLFLDKETPETLALQFQAKLQDALMRCRYDIPLVDENYNATKARLEDVEFEIKEADIDVWTFTVKGERFIELVEHHEILRKVHNNIKLVDKKRGGRDGK</sequence>
<evidence type="ECO:0000313" key="2">
    <source>
        <dbReference type="Proteomes" id="UP000186535"/>
    </source>
</evidence>
<protein>
    <recommendedName>
        <fullName evidence="3">Phage protein</fullName>
    </recommendedName>
</protein>
<comment type="caution">
    <text evidence="1">The sequence shown here is derived from an EMBL/GenBank/DDBJ whole genome shotgun (WGS) entry which is preliminary data.</text>
</comment>
<reference evidence="1 2" key="1">
    <citation type="submission" date="2016-11" db="EMBL/GenBank/DDBJ databases">
        <title>Identification of Bacillus cereus isolated from egg-white.</title>
        <authorList>
            <person name="Soni A."/>
            <person name="Oey I."/>
            <person name="Silcock P."/>
            <person name="Bremer P."/>
        </authorList>
    </citation>
    <scope>NUCLEOTIDE SEQUENCE [LARGE SCALE GENOMIC DNA]</scope>
    <source>
        <strain evidence="1 2">NZAS03</strain>
    </source>
</reference>
<evidence type="ECO:0008006" key="3">
    <source>
        <dbReference type="Google" id="ProtNLM"/>
    </source>
</evidence>
<name>A0A1Q4L7A6_BACCE</name>
<dbReference type="EMBL" id="MPON01000010">
    <property type="protein sequence ID" value="OKA34379.1"/>
    <property type="molecule type" value="Genomic_DNA"/>
</dbReference>
<gene>
    <name evidence="1" type="ORF">BJR07_22935</name>
</gene>
<evidence type="ECO:0000313" key="1">
    <source>
        <dbReference type="EMBL" id="OKA34379.1"/>
    </source>
</evidence>
<dbReference type="AlphaFoldDB" id="A0A1Q4L7A6"/>
<proteinExistence type="predicted"/>